<geneLocation type="plasmid" evidence="1 2">
    <name>punnamed2</name>
</geneLocation>
<evidence type="ECO:0000313" key="2">
    <source>
        <dbReference type="Proteomes" id="UP000595894"/>
    </source>
</evidence>
<dbReference type="EMBL" id="CP061037">
    <property type="protein sequence ID" value="QQV79408.1"/>
    <property type="molecule type" value="Genomic_DNA"/>
</dbReference>
<evidence type="ECO:0000313" key="1">
    <source>
        <dbReference type="EMBL" id="QQV79408.1"/>
    </source>
</evidence>
<accession>A0A974S636</accession>
<gene>
    <name evidence="1" type="ORF">H5J25_20205</name>
</gene>
<dbReference type="KEGG" id="sari:H5J25_20205"/>
<reference evidence="2" key="1">
    <citation type="submission" date="2020-09" db="EMBL/GenBank/DDBJ databases">
        <title>Sphingomonas sp., a new species isolated from pork steak.</title>
        <authorList>
            <person name="Heidler von Heilborn D."/>
        </authorList>
    </citation>
    <scope>NUCLEOTIDE SEQUENCE [LARGE SCALE GENOMIC DNA]</scope>
    <source>
        <plasmid evidence="2">punnamed2</plasmid>
    </source>
</reference>
<protein>
    <submittedName>
        <fullName evidence="1">Uncharacterized protein</fullName>
    </submittedName>
</protein>
<name>A0A974S636_9SPHN</name>
<dbReference type="RefSeq" id="WP_202096677.1">
    <property type="nucleotide sequence ID" value="NZ_CP061037.1"/>
</dbReference>
<proteinExistence type="predicted"/>
<dbReference type="Proteomes" id="UP000595894">
    <property type="component" value="Plasmid punnamed2"/>
</dbReference>
<sequence>MSRQDFSNGQARVSIGWDAPLASFFLQVWTGDGRDEDESPAIWLGAFYGEVRVPDPLLVVARRHIPDLPATLHRQLIIDQLAAPARPRRAGLTDPPR</sequence>
<dbReference type="AlphaFoldDB" id="A0A974S636"/>
<organism evidence="1 2">
    <name type="scientific">Sphingomonas aliaeris</name>
    <dbReference type="NCBI Taxonomy" id="2759526"/>
    <lineage>
        <taxon>Bacteria</taxon>
        <taxon>Pseudomonadati</taxon>
        <taxon>Pseudomonadota</taxon>
        <taxon>Alphaproteobacteria</taxon>
        <taxon>Sphingomonadales</taxon>
        <taxon>Sphingomonadaceae</taxon>
        <taxon>Sphingomonas</taxon>
    </lineage>
</organism>
<keyword evidence="2" id="KW-1185">Reference proteome</keyword>
<keyword evidence="1" id="KW-0614">Plasmid</keyword>